<gene>
    <name evidence="1" type="ORF">SAMN03097708_00835</name>
</gene>
<dbReference type="STRING" id="415747.SAMN03097708_00835"/>
<reference evidence="1 2" key="1">
    <citation type="submission" date="2016-10" db="EMBL/GenBank/DDBJ databases">
        <authorList>
            <person name="de Groot N.N."/>
        </authorList>
    </citation>
    <scope>NUCLEOTIDE SEQUENCE [LARGE SCALE GENOMIC DNA]</scope>
    <source>
        <strain evidence="1 2">HLD2</strain>
    </source>
</reference>
<dbReference type="PANTHER" id="PTHR36154">
    <property type="entry name" value="DNA-BINDING TRANSCRIPTIONAL ACTIVATOR ALPA"/>
    <property type="match status" value="1"/>
</dbReference>
<dbReference type="EMBL" id="FMWD01000002">
    <property type="protein sequence ID" value="SCZ52938.1"/>
    <property type="molecule type" value="Genomic_DNA"/>
</dbReference>
<dbReference type="Pfam" id="PF05930">
    <property type="entry name" value="Phage_AlpA"/>
    <property type="match status" value="1"/>
</dbReference>
<dbReference type="RefSeq" id="WP_092992907.1">
    <property type="nucleotide sequence ID" value="NZ_FMWD01000002.1"/>
</dbReference>
<protein>
    <submittedName>
        <fullName evidence="1">Transcriptional regulator, AlpA family</fullName>
    </submittedName>
</protein>
<dbReference type="InterPro" id="IPR052931">
    <property type="entry name" value="Prophage_regulatory_activator"/>
</dbReference>
<dbReference type="InterPro" id="IPR010260">
    <property type="entry name" value="AlpA"/>
</dbReference>
<dbReference type="InterPro" id="IPR009061">
    <property type="entry name" value="DNA-bd_dom_put_sf"/>
</dbReference>
<keyword evidence="2" id="KW-1185">Reference proteome</keyword>
<sequence length="71" mass="8065">MTGAASCNPNTLRFLRLRDVCKRTALSKSTLYNYIAQDRFPAAVRLGARAVGWREDEINRWCSDPTGWTSE</sequence>
<dbReference type="Proteomes" id="UP000199648">
    <property type="component" value="Unassembled WGS sequence"/>
</dbReference>
<dbReference type="AlphaFoldDB" id="A0A1G5PU49"/>
<evidence type="ECO:0000313" key="1">
    <source>
        <dbReference type="EMBL" id="SCZ52938.1"/>
    </source>
</evidence>
<dbReference type="OrthoDB" id="8455288at2"/>
<accession>A0A1G5PU49</accession>
<dbReference type="PANTHER" id="PTHR36154:SF1">
    <property type="entry name" value="DNA-BINDING TRANSCRIPTIONAL ACTIVATOR ALPA"/>
    <property type="match status" value="1"/>
</dbReference>
<dbReference type="SUPFAM" id="SSF46955">
    <property type="entry name" value="Putative DNA-binding domain"/>
    <property type="match status" value="1"/>
</dbReference>
<evidence type="ECO:0000313" key="2">
    <source>
        <dbReference type="Proteomes" id="UP000199648"/>
    </source>
</evidence>
<proteinExistence type="predicted"/>
<organism evidence="1 2">
    <name type="scientific">Thiohalomonas denitrificans</name>
    <dbReference type="NCBI Taxonomy" id="415747"/>
    <lineage>
        <taxon>Bacteria</taxon>
        <taxon>Pseudomonadati</taxon>
        <taxon>Pseudomonadota</taxon>
        <taxon>Gammaproteobacteria</taxon>
        <taxon>Thiohalomonadales</taxon>
        <taxon>Thiohalomonadaceae</taxon>
        <taxon>Thiohalomonas</taxon>
    </lineage>
</organism>
<name>A0A1G5PU49_9GAMM</name>
<dbReference type="Gene3D" id="1.10.238.160">
    <property type="match status" value="1"/>
</dbReference>